<evidence type="ECO:0000313" key="5">
    <source>
        <dbReference type="EMBL" id="GAX29242.1"/>
    </source>
</evidence>
<dbReference type="EMBL" id="BDSP01000286">
    <property type="protein sequence ID" value="GAX29242.1"/>
    <property type="molecule type" value="Genomic_DNA"/>
</dbReference>
<keyword evidence="6" id="KW-1185">Reference proteome</keyword>
<dbReference type="Pfam" id="PF00505">
    <property type="entry name" value="HMG_box"/>
    <property type="match status" value="1"/>
</dbReference>
<dbReference type="InterPro" id="IPR050342">
    <property type="entry name" value="HMGB"/>
</dbReference>
<dbReference type="Proteomes" id="UP000198406">
    <property type="component" value="Unassembled WGS sequence"/>
</dbReference>
<gene>
    <name evidence="5" type="ORF">FisN_28Lh064</name>
</gene>
<feature type="region of interest" description="Disordered" evidence="3">
    <location>
        <begin position="57"/>
        <end position="82"/>
    </location>
</feature>
<dbReference type="OrthoDB" id="49060at2759"/>
<comment type="caution">
    <text evidence="5">The sequence shown here is derived from an EMBL/GenBank/DDBJ whole genome shotgun (WGS) entry which is preliminary data.</text>
</comment>
<dbReference type="PANTHER" id="PTHR48112:SF22">
    <property type="entry name" value="MITOCHONDRIAL TRANSCRIPTION FACTOR A, ISOFORM B"/>
    <property type="match status" value="1"/>
</dbReference>
<dbReference type="Gene3D" id="1.10.30.10">
    <property type="entry name" value="High mobility group box domain"/>
    <property type="match status" value="1"/>
</dbReference>
<keyword evidence="1 2" id="KW-0238">DNA-binding</keyword>
<evidence type="ECO:0000256" key="1">
    <source>
        <dbReference type="ARBA" id="ARBA00023125"/>
    </source>
</evidence>
<dbReference type="InterPro" id="IPR009071">
    <property type="entry name" value="HMG_box_dom"/>
</dbReference>
<dbReference type="SUPFAM" id="SSF47095">
    <property type="entry name" value="HMG-box"/>
    <property type="match status" value="1"/>
</dbReference>
<dbReference type="InParanoid" id="A0A1Z5KT28"/>
<keyword evidence="2" id="KW-0539">Nucleus</keyword>
<feature type="domain" description="HMG box" evidence="4">
    <location>
        <begin position="83"/>
        <end position="149"/>
    </location>
</feature>
<dbReference type="GO" id="GO:0003677">
    <property type="term" value="F:DNA binding"/>
    <property type="evidence" value="ECO:0007669"/>
    <property type="project" value="UniProtKB-UniRule"/>
</dbReference>
<reference evidence="5 6" key="1">
    <citation type="journal article" date="2015" name="Plant Cell">
        <title>Oil accumulation by the oleaginous diatom Fistulifera solaris as revealed by the genome and transcriptome.</title>
        <authorList>
            <person name="Tanaka T."/>
            <person name="Maeda Y."/>
            <person name="Veluchamy A."/>
            <person name="Tanaka M."/>
            <person name="Abida H."/>
            <person name="Marechal E."/>
            <person name="Bowler C."/>
            <person name="Muto M."/>
            <person name="Sunaga Y."/>
            <person name="Tanaka M."/>
            <person name="Yoshino T."/>
            <person name="Taniguchi T."/>
            <person name="Fukuda Y."/>
            <person name="Nemoto M."/>
            <person name="Matsumoto M."/>
            <person name="Wong P.S."/>
            <person name="Aburatani S."/>
            <person name="Fujibuchi W."/>
        </authorList>
    </citation>
    <scope>NUCLEOTIDE SEQUENCE [LARGE SCALE GENOMIC DNA]</scope>
    <source>
        <strain evidence="5 6">JPCC DA0580</strain>
    </source>
</reference>
<dbReference type="GO" id="GO:0005634">
    <property type="term" value="C:nucleus"/>
    <property type="evidence" value="ECO:0007669"/>
    <property type="project" value="UniProtKB-UniRule"/>
</dbReference>
<protein>
    <recommendedName>
        <fullName evidence="4">HMG box domain-containing protein</fullName>
    </recommendedName>
</protein>
<feature type="region of interest" description="Disordered" evidence="3">
    <location>
        <begin position="1"/>
        <end position="31"/>
    </location>
</feature>
<dbReference type="AlphaFoldDB" id="A0A1Z5KT28"/>
<dbReference type="SMART" id="SM00398">
    <property type="entry name" value="HMG"/>
    <property type="match status" value="1"/>
</dbReference>
<name>A0A1Z5KT28_FISSO</name>
<feature type="compositionally biased region" description="Polar residues" evidence="3">
    <location>
        <begin position="1"/>
        <end position="26"/>
    </location>
</feature>
<evidence type="ECO:0000256" key="2">
    <source>
        <dbReference type="PROSITE-ProRule" id="PRU00267"/>
    </source>
</evidence>
<feature type="DNA-binding region" description="HMG box" evidence="2">
    <location>
        <begin position="83"/>
        <end position="149"/>
    </location>
</feature>
<dbReference type="InterPro" id="IPR036910">
    <property type="entry name" value="HMG_box_dom_sf"/>
</dbReference>
<evidence type="ECO:0000256" key="3">
    <source>
        <dbReference type="SAM" id="MobiDB-lite"/>
    </source>
</evidence>
<accession>A0A1Z5KT28</accession>
<evidence type="ECO:0000259" key="4">
    <source>
        <dbReference type="PROSITE" id="PS50118"/>
    </source>
</evidence>
<dbReference type="PANTHER" id="PTHR48112">
    <property type="entry name" value="HIGH MOBILITY GROUP PROTEIN DSP1"/>
    <property type="match status" value="1"/>
</dbReference>
<dbReference type="PROSITE" id="PS50118">
    <property type="entry name" value="HMG_BOX_2"/>
    <property type="match status" value="1"/>
</dbReference>
<proteinExistence type="predicted"/>
<organism evidence="5 6">
    <name type="scientific">Fistulifera solaris</name>
    <name type="common">Oleaginous diatom</name>
    <dbReference type="NCBI Taxonomy" id="1519565"/>
    <lineage>
        <taxon>Eukaryota</taxon>
        <taxon>Sar</taxon>
        <taxon>Stramenopiles</taxon>
        <taxon>Ochrophyta</taxon>
        <taxon>Bacillariophyta</taxon>
        <taxon>Bacillariophyceae</taxon>
        <taxon>Bacillariophycidae</taxon>
        <taxon>Naviculales</taxon>
        <taxon>Naviculaceae</taxon>
        <taxon>Fistulifera</taxon>
    </lineage>
</organism>
<dbReference type="GO" id="GO:0006357">
    <property type="term" value="P:regulation of transcription by RNA polymerase II"/>
    <property type="evidence" value="ECO:0007669"/>
    <property type="project" value="TreeGrafter"/>
</dbReference>
<evidence type="ECO:0000313" key="6">
    <source>
        <dbReference type="Proteomes" id="UP000198406"/>
    </source>
</evidence>
<sequence length="362" mass="40955">MNSTTSRSVPPSLQMNMDQIINSPDSDGSKERLVVRHSSKDAIVEARPFNCQDILLPPADEKVSPKRKRKSPAVPWKKPKDMPKRPLSAYNLFFKDQREKLISEGLGFEVLAKTIAEKWKTLDDDVKAPFLRQAEEEKKVYESAVAKWRAEQQLKKAKEMQESIVEAPPLPETTRSDEPYPANWFQAGNQPVASAAEEVPPSYQYYEALQAQQQTNVPPHSVPQVMNYPPGYFSAASYPQAVTSFSPFEQIPAPPTYYGDIHSIQQQEQIRLHHYILASQSAVGMPPRTDHRRAQMELHHDQFALPRTSPLVNTAATATGAVHPDAASSSRPQPPLELEDWRTLRRTLDDDAVEFLKSMRFE</sequence>